<comment type="caution">
    <text evidence="3">The sequence shown here is derived from an EMBL/GenBank/DDBJ whole genome shotgun (WGS) entry which is preliminary data.</text>
</comment>
<evidence type="ECO:0000313" key="4">
    <source>
        <dbReference type="Proteomes" id="UP000821866"/>
    </source>
</evidence>
<feature type="compositionally biased region" description="Low complexity" evidence="1">
    <location>
        <begin position="159"/>
        <end position="170"/>
    </location>
</feature>
<feature type="transmembrane region" description="Helical" evidence="2">
    <location>
        <begin position="26"/>
        <end position="47"/>
    </location>
</feature>
<dbReference type="AlphaFoldDB" id="A0A9J6F901"/>
<keyword evidence="2" id="KW-1133">Transmembrane helix</keyword>
<reference evidence="3" key="2">
    <citation type="submission" date="2021-09" db="EMBL/GenBank/DDBJ databases">
        <authorList>
            <person name="Jia N."/>
            <person name="Wang J."/>
            <person name="Shi W."/>
            <person name="Du L."/>
            <person name="Sun Y."/>
            <person name="Zhan W."/>
            <person name="Jiang J."/>
            <person name="Wang Q."/>
            <person name="Zhang B."/>
            <person name="Ji P."/>
            <person name="Sakyi L.B."/>
            <person name="Cui X."/>
            <person name="Yuan T."/>
            <person name="Jiang B."/>
            <person name="Yang W."/>
            <person name="Lam T.T.-Y."/>
            <person name="Chang Q."/>
            <person name="Ding S."/>
            <person name="Wang X."/>
            <person name="Zhu J."/>
            <person name="Ruan X."/>
            <person name="Zhao L."/>
            <person name="Wei J."/>
            <person name="Que T."/>
            <person name="Du C."/>
            <person name="Cheng J."/>
            <person name="Dai P."/>
            <person name="Han X."/>
            <person name="Huang E."/>
            <person name="Gao Y."/>
            <person name="Liu J."/>
            <person name="Shao H."/>
            <person name="Ye R."/>
            <person name="Li L."/>
            <person name="Wei W."/>
            <person name="Wang X."/>
            <person name="Wang C."/>
            <person name="Huo Q."/>
            <person name="Li W."/>
            <person name="Guo W."/>
            <person name="Chen H."/>
            <person name="Chen S."/>
            <person name="Zhou L."/>
            <person name="Zhou L."/>
            <person name="Ni X."/>
            <person name="Tian J."/>
            <person name="Zhou Y."/>
            <person name="Sheng Y."/>
            <person name="Liu T."/>
            <person name="Pan Y."/>
            <person name="Xia L."/>
            <person name="Li J."/>
            <person name="Zhao F."/>
            <person name="Cao W."/>
        </authorList>
    </citation>
    <scope>NUCLEOTIDE SEQUENCE</scope>
    <source>
        <strain evidence="3">Rmic-2018</strain>
        <tissue evidence="3">Larvae</tissue>
    </source>
</reference>
<keyword evidence="2" id="KW-0472">Membrane</keyword>
<evidence type="ECO:0000313" key="3">
    <source>
        <dbReference type="EMBL" id="KAH8042647.1"/>
    </source>
</evidence>
<gene>
    <name evidence="3" type="ORF">HPB51_024924</name>
</gene>
<feature type="region of interest" description="Disordered" evidence="1">
    <location>
        <begin position="71"/>
        <end position="224"/>
    </location>
</feature>
<sequence length="224" mass="24107">MIVHHAGCSRERIDPESASVGYSVRYTGIAVCSVLGVATVVLSLFLFTKLVLKPNRLSACTDLMSRRLRTTLAARRRTRPVERAGTSKENATSRKTTKSLDDLIRSFFSHTPTDGDDRVSRPTRRSYNDSAYKPNLEGGPGAGDGNDDVQIPYVPPQPESTEPPKTTTPSALVLEGGTQPSSYGRKSHLEDILPRSDRVSSGEDDGGGRPDDEGSGSESALGET</sequence>
<proteinExistence type="predicted"/>
<dbReference type="EMBL" id="JABSTU010000001">
    <property type="protein sequence ID" value="KAH8042647.1"/>
    <property type="molecule type" value="Genomic_DNA"/>
</dbReference>
<keyword evidence="2" id="KW-0812">Transmembrane</keyword>
<dbReference type="Proteomes" id="UP000821866">
    <property type="component" value="Chromosome 1"/>
</dbReference>
<keyword evidence="4" id="KW-1185">Reference proteome</keyword>
<name>A0A9J6F901_RHIMP</name>
<feature type="compositionally biased region" description="Basic and acidic residues" evidence="1">
    <location>
        <begin position="187"/>
        <end position="212"/>
    </location>
</feature>
<reference evidence="3" key="1">
    <citation type="journal article" date="2020" name="Cell">
        <title>Large-Scale Comparative Analyses of Tick Genomes Elucidate Their Genetic Diversity and Vector Capacities.</title>
        <authorList>
            <consortium name="Tick Genome and Microbiome Consortium (TIGMIC)"/>
            <person name="Jia N."/>
            <person name="Wang J."/>
            <person name="Shi W."/>
            <person name="Du L."/>
            <person name="Sun Y."/>
            <person name="Zhan W."/>
            <person name="Jiang J.F."/>
            <person name="Wang Q."/>
            <person name="Zhang B."/>
            <person name="Ji P."/>
            <person name="Bell-Sakyi L."/>
            <person name="Cui X.M."/>
            <person name="Yuan T.T."/>
            <person name="Jiang B.G."/>
            <person name="Yang W.F."/>
            <person name="Lam T.T."/>
            <person name="Chang Q.C."/>
            <person name="Ding S.J."/>
            <person name="Wang X.J."/>
            <person name="Zhu J.G."/>
            <person name="Ruan X.D."/>
            <person name="Zhao L."/>
            <person name="Wei J.T."/>
            <person name="Ye R.Z."/>
            <person name="Que T.C."/>
            <person name="Du C.H."/>
            <person name="Zhou Y.H."/>
            <person name="Cheng J.X."/>
            <person name="Dai P.F."/>
            <person name="Guo W.B."/>
            <person name="Han X.H."/>
            <person name="Huang E.J."/>
            <person name="Li L.F."/>
            <person name="Wei W."/>
            <person name="Gao Y.C."/>
            <person name="Liu J.Z."/>
            <person name="Shao H.Z."/>
            <person name="Wang X."/>
            <person name="Wang C.C."/>
            <person name="Yang T.C."/>
            <person name="Huo Q.B."/>
            <person name="Li W."/>
            <person name="Chen H.Y."/>
            <person name="Chen S.E."/>
            <person name="Zhou L.G."/>
            <person name="Ni X.B."/>
            <person name="Tian J.H."/>
            <person name="Sheng Y."/>
            <person name="Liu T."/>
            <person name="Pan Y.S."/>
            <person name="Xia L.Y."/>
            <person name="Li J."/>
            <person name="Zhao F."/>
            <person name="Cao W.C."/>
        </authorList>
    </citation>
    <scope>NUCLEOTIDE SEQUENCE</scope>
    <source>
        <strain evidence="3">Rmic-2018</strain>
    </source>
</reference>
<protein>
    <submittedName>
        <fullName evidence="3">Uncharacterized protein</fullName>
    </submittedName>
</protein>
<evidence type="ECO:0000256" key="2">
    <source>
        <dbReference type="SAM" id="Phobius"/>
    </source>
</evidence>
<evidence type="ECO:0000256" key="1">
    <source>
        <dbReference type="SAM" id="MobiDB-lite"/>
    </source>
</evidence>
<organism evidence="3 4">
    <name type="scientific">Rhipicephalus microplus</name>
    <name type="common">Cattle tick</name>
    <name type="synonym">Boophilus microplus</name>
    <dbReference type="NCBI Taxonomy" id="6941"/>
    <lineage>
        <taxon>Eukaryota</taxon>
        <taxon>Metazoa</taxon>
        <taxon>Ecdysozoa</taxon>
        <taxon>Arthropoda</taxon>
        <taxon>Chelicerata</taxon>
        <taxon>Arachnida</taxon>
        <taxon>Acari</taxon>
        <taxon>Parasitiformes</taxon>
        <taxon>Ixodida</taxon>
        <taxon>Ixodoidea</taxon>
        <taxon>Ixodidae</taxon>
        <taxon>Rhipicephalinae</taxon>
        <taxon>Rhipicephalus</taxon>
        <taxon>Boophilus</taxon>
    </lineage>
</organism>
<accession>A0A9J6F901</accession>